<dbReference type="Proteomes" id="UP000298196">
    <property type="component" value="Unassembled WGS sequence"/>
</dbReference>
<sequence>TNLAEGLGDVKLSHAQTLAAAELSRQNFINLICGFLRKLA</sequence>
<feature type="non-terminal residue" evidence="1">
    <location>
        <position position="1"/>
    </location>
</feature>
<organism evidence="1 2">
    <name type="scientific">Salmonella enterica subsp. enterica serovar Poona</name>
    <dbReference type="NCBI Taxonomy" id="436295"/>
    <lineage>
        <taxon>Bacteria</taxon>
        <taxon>Pseudomonadati</taxon>
        <taxon>Pseudomonadota</taxon>
        <taxon>Gammaproteobacteria</taxon>
        <taxon>Enterobacterales</taxon>
        <taxon>Enterobacteriaceae</taxon>
        <taxon>Salmonella</taxon>
    </lineage>
</organism>
<dbReference type="EMBL" id="PYKI01002265">
    <property type="protein sequence ID" value="TGD55366.1"/>
    <property type="molecule type" value="Genomic_DNA"/>
</dbReference>
<reference evidence="1 2" key="1">
    <citation type="submission" date="2018-03" db="EMBL/GenBank/DDBJ databases">
        <title>Non-Typhoidal Salmonella genome sequencing and assembly.</title>
        <authorList>
            <person name="Matchawe C."/>
        </authorList>
    </citation>
    <scope>NUCLEOTIDE SEQUENCE [LARGE SCALE GENOMIC DNA]</scope>
    <source>
        <strain evidence="1 2">22sa</strain>
    </source>
</reference>
<comment type="caution">
    <text evidence="1">The sequence shown here is derived from an EMBL/GenBank/DDBJ whole genome shotgun (WGS) entry which is preliminary data.</text>
</comment>
<evidence type="ECO:0000313" key="2">
    <source>
        <dbReference type="Proteomes" id="UP000298196"/>
    </source>
</evidence>
<gene>
    <name evidence="1" type="ORF">C9F07_22175</name>
</gene>
<evidence type="ECO:0000313" key="1">
    <source>
        <dbReference type="EMBL" id="TGD55366.1"/>
    </source>
</evidence>
<keyword evidence="2" id="KW-1185">Reference proteome</keyword>
<dbReference type="AlphaFoldDB" id="A0A4Z0L267"/>
<accession>A0A4Z0L267</accession>
<protein>
    <submittedName>
        <fullName evidence="1">Purine-nucleoside phosphorylase</fullName>
    </submittedName>
</protein>
<proteinExistence type="predicted"/>
<name>A0A4Z0L267_SALET</name>